<evidence type="ECO:0000259" key="2">
    <source>
        <dbReference type="PROSITE" id="PS50887"/>
    </source>
</evidence>
<dbReference type="Proteomes" id="UP001152173">
    <property type="component" value="Unassembled WGS sequence"/>
</dbReference>
<dbReference type="PANTHER" id="PTHR45138:SF9">
    <property type="entry name" value="DIGUANYLATE CYCLASE DGCM-RELATED"/>
    <property type="match status" value="1"/>
</dbReference>
<feature type="transmembrane region" description="Helical" evidence="1">
    <location>
        <begin position="115"/>
        <end position="134"/>
    </location>
</feature>
<dbReference type="GO" id="GO:0052621">
    <property type="term" value="F:diguanylate cyclase activity"/>
    <property type="evidence" value="ECO:0007669"/>
    <property type="project" value="TreeGrafter"/>
</dbReference>
<dbReference type="CDD" id="cd01949">
    <property type="entry name" value="GGDEF"/>
    <property type="match status" value="1"/>
</dbReference>
<dbReference type="PROSITE" id="PS50887">
    <property type="entry name" value="GGDEF"/>
    <property type="match status" value="1"/>
</dbReference>
<dbReference type="RefSeq" id="WP_269926705.1">
    <property type="nucleotide sequence ID" value="NZ_JAMKBJ010000008.1"/>
</dbReference>
<name>A0A9X3LGS0_9BACL</name>
<dbReference type="GO" id="GO:0005886">
    <property type="term" value="C:plasma membrane"/>
    <property type="evidence" value="ECO:0007669"/>
    <property type="project" value="TreeGrafter"/>
</dbReference>
<organism evidence="3 4">
    <name type="scientific">Paenisporosarcina quisquiliarum</name>
    <dbReference type="NCBI Taxonomy" id="365346"/>
    <lineage>
        <taxon>Bacteria</taxon>
        <taxon>Bacillati</taxon>
        <taxon>Bacillota</taxon>
        <taxon>Bacilli</taxon>
        <taxon>Bacillales</taxon>
        <taxon>Caryophanaceae</taxon>
        <taxon>Paenisporosarcina</taxon>
    </lineage>
</organism>
<reference evidence="3" key="1">
    <citation type="submission" date="2022-05" db="EMBL/GenBank/DDBJ databases">
        <authorList>
            <person name="Colautti A."/>
            <person name="Iacumin L."/>
        </authorList>
    </citation>
    <scope>NUCLEOTIDE SEQUENCE</scope>
    <source>
        <strain evidence="3">SK 55</strain>
    </source>
</reference>
<feature type="domain" description="GGDEF" evidence="2">
    <location>
        <begin position="270"/>
        <end position="408"/>
    </location>
</feature>
<dbReference type="GO" id="GO:0043709">
    <property type="term" value="P:cell adhesion involved in single-species biofilm formation"/>
    <property type="evidence" value="ECO:0007669"/>
    <property type="project" value="TreeGrafter"/>
</dbReference>
<dbReference type="InterPro" id="IPR043128">
    <property type="entry name" value="Rev_trsase/Diguanyl_cyclase"/>
</dbReference>
<dbReference type="GO" id="GO:1902201">
    <property type="term" value="P:negative regulation of bacterial-type flagellum-dependent cell motility"/>
    <property type="evidence" value="ECO:0007669"/>
    <property type="project" value="TreeGrafter"/>
</dbReference>
<protein>
    <submittedName>
        <fullName evidence="3">GGDEF domain-containing protein</fullName>
    </submittedName>
</protein>
<proteinExistence type="predicted"/>
<keyword evidence="1" id="KW-1133">Transmembrane helix</keyword>
<comment type="caution">
    <text evidence="3">The sequence shown here is derived from an EMBL/GenBank/DDBJ whole genome shotgun (WGS) entry which is preliminary data.</text>
</comment>
<gene>
    <name evidence="3" type="ORF">M9R32_10495</name>
</gene>
<feature type="transmembrane region" description="Helical" evidence="1">
    <location>
        <begin position="6"/>
        <end position="25"/>
    </location>
</feature>
<feature type="transmembrane region" description="Helical" evidence="1">
    <location>
        <begin position="140"/>
        <end position="165"/>
    </location>
</feature>
<sequence length="415" mass="47712">MWNYKIFDILLFIASLIVGLSFAPLEVDLTKFLIVISIFLVFSAVYSNITIQHGNGGGTFDYGISYSLSFILFAGPFGLLIFEFFHRFNVYFQRKYTKTADADEFTDTLYNIGSFVLYNTVGFIIFFTVLPYAQTIPFGYFLLFFAVTLINRLQASGLMAFAFYLSGNIKSWSEVVTLFFKKITLFDIGKVSITNALLYYFVMESQWEMLIGLFLLNYVVSKSFVSNQEKVQNELERDRFREMAYTDFMTGLSNRAMMDKQMDEINGTDEVLGIVVADIDKFKQINDNYNHAVGDRVIQHFAEVLKAHTTKEDCVFRSGGEEFTIFLRGRNYVECLDFLKSVSTHVNAHPAEVEFDGKETFIDYSASFGLYFNKMTEELPMERAYIYADQLLLEAKEQGRNRHVVKNGERSAAYA</sequence>
<dbReference type="InterPro" id="IPR000160">
    <property type="entry name" value="GGDEF_dom"/>
</dbReference>
<dbReference type="Gene3D" id="3.30.70.270">
    <property type="match status" value="1"/>
</dbReference>
<dbReference type="PANTHER" id="PTHR45138">
    <property type="entry name" value="REGULATORY COMPONENTS OF SENSORY TRANSDUCTION SYSTEM"/>
    <property type="match status" value="1"/>
</dbReference>
<evidence type="ECO:0000313" key="3">
    <source>
        <dbReference type="EMBL" id="MCZ8537611.1"/>
    </source>
</evidence>
<dbReference type="EMBL" id="JAMKBJ010000008">
    <property type="protein sequence ID" value="MCZ8537611.1"/>
    <property type="molecule type" value="Genomic_DNA"/>
</dbReference>
<evidence type="ECO:0000313" key="4">
    <source>
        <dbReference type="Proteomes" id="UP001152173"/>
    </source>
</evidence>
<dbReference type="NCBIfam" id="TIGR00254">
    <property type="entry name" value="GGDEF"/>
    <property type="match status" value="1"/>
</dbReference>
<dbReference type="SUPFAM" id="SSF55073">
    <property type="entry name" value="Nucleotide cyclase"/>
    <property type="match status" value="1"/>
</dbReference>
<evidence type="ECO:0000256" key="1">
    <source>
        <dbReference type="SAM" id="Phobius"/>
    </source>
</evidence>
<dbReference type="InterPro" id="IPR029787">
    <property type="entry name" value="Nucleotide_cyclase"/>
</dbReference>
<dbReference type="InterPro" id="IPR050469">
    <property type="entry name" value="Diguanylate_Cyclase"/>
</dbReference>
<keyword evidence="4" id="KW-1185">Reference proteome</keyword>
<keyword evidence="1" id="KW-0472">Membrane</keyword>
<dbReference type="Pfam" id="PF00990">
    <property type="entry name" value="GGDEF"/>
    <property type="match status" value="1"/>
</dbReference>
<feature type="transmembrane region" description="Helical" evidence="1">
    <location>
        <begin position="32"/>
        <end position="51"/>
    </location>
</feature>
<dbReference type="AlphaFoldDB" id="A0A9X3LGS0"/>
<dbReference type="SMART" id="SM00267">
    <property type="entry name" value="GGDEF"/>
    <property type="match status" value="1"/>
</dbReference>
<keyword evidence="1" id="KW-0812">Transmembrane</keyword>
<accession>A0A9X3LGS0</accession>
<feature type="transmembrane region" description="Helical" evidence="1">
    <location>
        <begin position="63"/>
        <end position="85"/>
    </location>
</feature>